<name>A0AAV7ZDW9_9EUKA</name>
<evidence type="ECO:0000256" key="6">
    <source>
        <dbReference type="ARBA" id="ARBA00034078"/>
    </source>
</evidence>
<comment type="caution">
    <text evidence="9">The sequence shown here is derived from an EMBL/GenBank/DDBJ whole genome shotgun (WGS) entry which is preliminary data.</text>
</comment>
<sequence length="217" mass="24677">MLSLVSSNLKKSPFSGINIPKRFLEVFVLDTTGKKHTIEFEEGDTLFEAVENAGHSFIPGSCNGGIACGECVVFVPEGQMENVSELEEDEKDCMEATGTTHPSARLACGLILDEDSEVINKPLHNQKENQKQPENIEIDYRGDEIENDLFPEIDINKTIEDFKEEEEETEIENKEIDDDNEEELQNVMETNQIFHKISTETKFFEVKNEEKEKGKKQ</sequence>
<dbReference type="AlphaFoldDB" id="A0AAV7ZDW9"/>
<dbReference type="GO" id="GO:0140647">
    <property type="term" value="P:P450-containing electron transport chain"/>
    <property type="evidence" value="ECO:0007669"/>
    <property type="project" value="InterPro"/>
</dbReference>
<dbReference type="PROSITE" id="PS51085">
    <property type="entry name" value="2FE2S_FER_2"/>
    <property type="match status" value="1"/>
</dbReference>
<proteinExistence type="inferred from homology"/>
<dbReference type="InterPro" id="IPR001041">
    <property type="entry name" value="2Fe-2S_ferredoxin-type"/>
</dbReference>
<keyword evidence="3" id="KW-0479">Metal-binding</keyword>
<dbReference type="SUPFAM" id="SSF54292">
    <property type="entry name" value="2Fe-2S ferredoxin-like"/>
    <property type="match status" value="1"/>
</dbReference>
<dbReference type="InterPro" id="IPR001055">
    <property type="entry name" value="Adrenodoxin-like"/>
</dbReference>
<evidence type="ECO:0000256" key="1">
    <source>
        <dbReference type="ARBA" id="ARBA00010914"/>
    </source>
</evidence>
<keyword evidence="2" id="KW-0001">2Fe-2S</keyword>
<organism evidence="9 10">
    <name type="scientific">Anaeramoeba flamelloides</name>
    <dbReference type="NCBI Taxonomy" id="1746091"/>
    <lineage>
        <taxon>Eukaryota</taxon>
        <taxon>Metamonada</taxon>
        <taxon>Anaeramoebidae</taxon>
        <taxon>Anaeramoeba</taxon>
    </lineage>
</organism>
<dbReference type="Gene3D" id="3.10.20.30">
    <property type="match status" value="1"/>
</dbReference>
<dbReference type="Proteomes" id="UP001146793">
    <property type="component" value="Unassembled WGS sequence"/>
</dbReference>
<dbReference type="GO" id="GO:0046872">
    <property type="term" value="F:metal ion binding"/>
    <property type="evidence" value="ECO:0007669"/>
    <property type="project" value="UniProtKB-KW"/>
</dbReference>
<keyword evidence="7" id="KW-0175">Coiled coil</keyword>
<comment type="similarity">
    <text evidence="1">Belongs to the adrenodoxin/putidaredoxin family.</text>
</comment>
<dbReference type="EMBL" id="JANTQA010000032">
    <property type="protein sequence ID" value="KAJ3440159.1"/>
    <property type="molecule type" value="Genomic_DNA"/>
</dbReference>
<dbReference type="GO" id="GO:0005739">
    <property type="term" value="C:mitochondrion"/>
    <property type="evidence" value="ECO:0007669"/>
    <property type="project" value="TreeGrafter"/>
</dbReference>
<dbReference type="GO" id="GO:0009055">
    <property type="term" value="F:electron transfer activity"/>
    <property type="evidence" value="ECO:0007669"/>
    <property type="project" value="TreeGrafter"/>
</dbReference>
<evidence type="ECO:0000256" key="7">
    <source>
        <dbReference type="SAM" id="Coils"/>
    </source>
</evidence>
<evidence type="ECO:0000256" key="2">
    <source>
        <dbReference type="ARBA" id="ARBA00022714"/>
    </source>
</evidence>
<evidence type="ECO:0000256" key="4">
    <source>
        <dbReference type="ARBA" id="ARBA00023004"/>
    </source>
</evidence>
<keyword evidence="5" id="KW-0411">Iron-sulfur</keyword>
<dbReference type="InterPro" id="IPR012675">
    <property type="entry name" value="Beta-grasp_dom_sf"/>
</dbReference>
<dbReference type="Pfam" id="PF00111">
    <property type="entry name" value="Fer2"/>
    <property type="match status" value="1"/>
</dbReference>
<dbReference type="CDD" id="cd00207">
    <property type="entry name" value="fer2"/>
    <property type="match status" value="1"/>
</dbReference>
<dbReference type="PANTHER" id="PTHR23426">
    <property type="entry name" value="FERREDOXIN/ADRENODOXIN"/>
    <property type="match status" value="1"/>
</dbReference>
<dbReference type="PANTHER" id="PTHR23426:SF65">
    <property type="entry name" value="FERREDOXIN-2, MITOCHONDRIAL"/>
    <property type="match status" value="1"/>
</dbReference>
<dbReference type="GO" id="GO:0051537">
    <property type="term" value="F:2 iron, 2 sulfur cluster binding"/>
    <property type="evidence" value="ECO:0007669"/>
    <property type="project" value="UniProtKB-KW"/>
</dbReference>
<accession>A0AAV7ZDW9</accession>
<comment type="cofactor">
    <cofactor evidence="6">
        <name>[2Fe-2S] cluster</name>
        <dbReference type="ChEBI" id="CHEBI:190135"/>
    </cofactor>
</comment>
<gene>
    <name evidence="9" type="ORF">M0812_16212</name>
</gene>
<evidence type="ECO:0000313" key="9">
    <source>
        <dbReference type="EMBL" id="KAJ3440159.1"/>
    </source>
</evidence>
<evidence type="ECO:0000259" key="8">
    <source>
        <dbReference type="PROSITE" id="PS51085"/>
    </source>
</evidence>
<evidence type="ECO:0000313" key="10">
    <source>
        <dbReference type="Proteomes" id="UP001146793"/>
    </source>
</evidence>
<protein>
    <submittedName>
        <fullName evidence="9">Ferredoxin/adrenodoxin</fullName>
    </submittedName>
</protein>
<feature type="domain" description="2Fe-2S ferredoxin-type" evidence="8">
    <location>
        <begin position="24"/>
        <end position="125"/>
    </location>
</feature>
<reference evidence="9" key="1">
    <citation type="submission" date="2022-08" db="EMBL/GenBank/DDBJ databases">
        <title>Novel sulphate-reducing endosymbionts in the free-living metamonad Anaeramoeba.</title>
        <authorList>
            <person name="Jerlstrom-Hultqvist J."/>
            <person name="Cepicka I."/>
            <person name="Gallot-Lavallee L."/>
            <person name="Salas-Leiva D."/>
            <person name="Curtis B.A."/>
            <person name="Zahonova K."/>
            <person name="Pipaliya S."/>
            <person name="Dacks J."/>
            <person name="Roger A.J."/>
        </authorList>
    </citation>
    <scope>NUCLEOTIDE SEQUENCE</scope>
    <source>
        <strain evidence="9">Busselton2</strain>
    </source>
</reference>
<evidence type="ECO:0000256" key="5">
    <source>
        <dbReference type="ARBA" id="ARBA00023014"/>
    </source>
</evidence>
<dbReference type="InterPro" id="IPR036010">
    <property type="entry name" value="2Fe-2S_ferredoxin-like_sf"/>
</dbReference>
<feature type="coiled-coil region" evidence="7">
    <location>
        <begin position="159"/>
        <end position="186"/>
    </location>
</feature>
<evidence type="ECO:0000256" key="3">
    <source>
        <dbReference type="ARBA" id="ARBA00022723"/>
    </source>
</evidence>
<keyword evidence="4" id="KW-0408">Iron</keyword>